<dbReference type="EMBL" id="GADI01006653">
    <property type="protein sequence ID" value="JAA67155.1"/>
    <property type="molecule type" value="mRNA"/>
</dbReference>
<name>A0A0K8R7Q0_IXORI</name>
<keyword evidence="2" id="KW-0540">Nuclease</keyword>
<feature type="region of interest" description="Disordered" evidence="1">
    <location>
        <begin position="150"/>
        <end position="172"/>
    </location>
</feature>
<dbReference type="GO" id="GO:0004519">
    <property type="term" value="F:endonuclease activity"/>
    <property type="evidence" value="ECO:0007669"/>
    <property type="project" value="UniProtKB-KW"/>
</dbReference>
<protein>
    <submittedName>
        <fullName evidence="2">Putative endonuclease</fullName>
    </submittedName>
</protein>
<evidence type="ECO:0000256" key="1">
    <source>
        <dbReference type="SAM" id="MobiDB-lite"/>
    </source>
</evidence>
<organism evidence="2">
    <name type="scientific">Ixodes ricinus</name>
    <name type="common">Common tick</name>
    <name type="synonym">Acarus ricinus</name>
    <dbReference type="NCBI Taxonomy" id="34613"/>
    <lineage>
        <taxon>Eukaryota</taxon>
        <taxon>Metazoa</taxon>
        <taxon>Ecdysozoa</taxon>
        <taxon>Arthropoda</taxon>
        <taxon>Chelicerata</taxon>
        <taxon>Arachnida</taxon>
        <taxon>Acari</taxon>
        <taxon>Parasitiformes</taxon>
        <taxon>Ixodida</taxon>
        <taxon>Ixodoidea</taxon>
        <taxon>Ixodidae</taxon>
        <taxon>Ixodinae</taxon>
        <taxon>Ixodes</taxon>
    </lineage>
</organism>
<accession>A0A0K8R7Q0</accession>
<dbReference type="AlphaFoldDB" id="A0A0K8R7Q0"/>
<evidence type="ECO:0000313" key="2">
    <source>
        <dbReference type="EMBL" id="JAA67155.1"/>
    </source>
</evidence>
<sequence length="220" mass="24804">MNVFRPFKAKNHDCDCNARKTGEHGRLTGALKKLDLRGPYLKYAKDFGPSEAQSARQSYVMYKFPANGVNYTQVKRGFNTNGLQFAYFDANTKNLSLFGTCSFGNPLQPEQSSGLHVGKTVRQKKITGHSVCDLQRSTVYRRGGACQGARRAPRQRVRTQQGHTDGRRNIGDVVSPFHASVPRQRTYGGVNYDEDRPRKKRTELTLLWPNLLPSLPSKVR</sequence>
<keyword evidence="2" id="KW-0378">Hydrolase</keyword>
<proteinExistence type="evidence at transcript level"/>
<keyword evidence="2" id="KW-0255">Endonuclease</keyword>
<reference evidence="2" key="1">
    <citation type="submission" date="2012-12" db="EMBL/GenBank/DDBJ databases">
        <title>Identification and characterization of a phenylalanine ammonia-lyase gene family in Isatis indigotica Fort.</title>
        <authorList>
            <person name="Liu Q."/>
            <person name="Chen J."/>
            <person name="Zhou X."/>
            <person name="Di P."/>
            <person name="Xiao Y."/>
            <person name="Xuan H."/>
            <person name="Zhang L."/>
            <person name="Chen W."/>
        </authorList>
    </citation>
    <scope>NUCLEOTIDE SEQUENCE</scope>
    <source>
        <tissue evidence="2">Salivary gland</tissue>
    </source>
</reference>